<gene>
    <name evidence="1" type="ORF">PVK06_019390</name>
</gene>
<proteinExistence type="predicted"/>
<evidence type="ECO:0000313" key="2">
    <source>
        <dbReference type="Proteomes" id="UP001358586"/>
    </source>
</evidence>
<evidence type="ECO:0000313" key="1">
    <source>
        <dbReference type="EMBL" id="KAK5824609.1"/>
    </source>
</evidence>
<sequence>MTAIEPVVKLGLGKTNLCSSKSEGGAYVKRITRKMLSMAMAIATMVVMGNHKLGRRNPTGKGIS</sequence>
<protein>
    <submittedName>
        <fullName evidence="1">Uncharacterized protein</fullName>
    </submittedName>
</protein>
<dbReference type="Proteomes" id="UP001358586">
    <property type="component" value="Chromosome 6"/>
</dbReference>
<dbReference type="EMBL" id="JARKNE010000006">
    <property type="protein sequence ID" value="KAK5824609.1"/>
    <property type="molecule type" value="Genomic_DNA"/>
</dbReference>
<reference evidence="1 2" key="1">
    <citation type="submission" date="2023-03" db="EMBL/GenBank/DDBJ databases">
        <title>WGS of Gossypium arboreum.</title>
        <authorList>
            <person name="Yu D."/>
        </authorList>
    </citation>
    <scope>NUCLEOTIDE SEQUENCE [LARGE SCALE GENOMIC DNA]</scope>
    <source>
        <tissue evidence="1">Leaf</tissue>
    </source>
</reference>
<comment type="caution">
    <text evidence="1">The sequence shown here is derived from an EMBL/GenBank/DDBJ whole genome shotgun (WGS) entry which is preliminary data.</text>
</comment>
<name>A0ABR0PJV0_GOSAR</name>
<accession>A0ABR0PJV0</accession>
<keyword evidence="2" id="KW-1185">Reference proteome</keyword>
<organism evidence="1 2">
    <name type="scientific">Gossypium arboreum</name>
    <name type="common">Tree cotton</name>
    <name type="synonym">Gossypium nanking</name>
    <dbReference type="NCBI Taxonomy" id="29729"/>
    <lineage>
        <taxon>Eukaryota</taxon>
        <taxon>Viridiplantae</taxon>
        <taxon>Streptophyta</taxon>
        <taxon>Embryophyta</taxon>
        <taxon>Tracheophyta</taxon>
        <taxon>Spermatophyta</taxon>
        <taxon>Magnoliopsida</taxon>
        <taxon>eudicotyledons</taxon>
        <taxon>Gunneridae</taxon>
        <taxon>Pentapetalae</taxon>
        <taxon>rosids</taxon>
        <taxon>malvids</taxon>
        <taxon>Malvales</taxon>
        <taxon>Malvaceae</taxon>
        <taxon>Malvoideae</taxon>
        <taxon>Gossypium</taxon>
    </lineage>
</organism>